<keyword evidence="10 14" id="KW-0479">Metal-binding</keyword>
<dbReference type="InterPro" id="IPR036144">
    <property type="entry name" value="RibA-like_sf"/>
</dbReference>
<accession>A0A432VPV2</accession>
<dbReference type="UniPathway" id="UPA00275">
    <property type="reaction ID" value="UER00399"/>
</dbReference>
<dbReference type="HAMAP" id="MF_00180">
    <property type="entry name" value="RibB"/>
    <property type="match status" value="1"/>
</dbReference>
<feature type="binding site" evidence="14">
    <location>
        <position position="144"/>
    </location>
    <ligand>
        <name>Mg(2+)</name>
        <dbReference type="ChEBI" id="CHEBI:18420"/>
        <label>2</label>
    </ligand>
</feature>
<evidence type="ECO:0000256" key="13">
    <source>
        <dbReference type="ARBA" id="ARBA00023239"/>
    </source>
</evidence>
<comment type="pathway">
    <text evidence="4 14">Cofactor biosynthesis; riboflavin biosynthesis; 2-hydroxy-3-oxobutyl phosphate from D-ribulose 5-phosphate: step 1/1.</text>
</comment>
<comment type="similarity">
    <text evidence="5">In the N-terminal section; belongs to the DHBP synthase family.</text>
</comment>
<dbReference type="FunFam" id="3.90.870.10:FF:000001">
    <property type="entry name" value="Riboflavin biosynthesis protein RibBA"/>
    <property type="match status" value="1"/>
</dbReference>
<dbReference type="PIRSF" id="PIRSF001259">
    <property type="entry name" value="RibA"/>
    <property type="match status" value="1"/>
</dbReference>
<keyword evidence="9 14" id="KW-0686">Riboflavin biosynthesis</keyword>
<dbReference type="GO" id="GO:0009231">
    <property type="term" value="P:riboflavin biosynthetic process"/>
    <property type="evidence" value="ECO:0007669"/>
    <property type="project" value="UniProtKB-UniRule"/>
</dbReference>
<sequence>MSSLNTTEEIIADIKAGKMVILMDDEDRENEGDLILAAECVTPEAINFMARYGRGLICLTLTEDRCRQLQLPLMVGQNSSPYATNFTVSIEAAEGVTTGISAADRARTVQAAVAADAKPNDLVMPGHIFPLKARQGGVLNRAGHTEAGCDLARLAGFEASSVIVEILNEDGTMARRPDLEKFAAEHDIKMGTIADLIEYRSVKEHTVHRVAQCKLPTAYGEFDLVTFQDTVDGQVHFALVSGEVNGDEPTLVRVHLQDTFNDLLATERASRRSWPLYRAMRRIAEEGGVFVLLGKQQTPNDLIDQVRFFEQEDRGEVRVGNTQSSESRNVGVGSQILAELGVHKMRLLSSPKKYSALSGFGLEVVEFIEDK</sequence>
<keyword evidence="13 14" id="KW-0456">Lyase</keyword>
<dbReference type="Gene3D" id="3.40.50.10990">
    <property type="entry name" value="GTP cyclohydrolase II"/>
    <property type="match status" value="1"/>
</dbReference>
<evidence type="ECO:0000256" key="5">
    <source>
        <dbReference type="ARBA" id="ARBA00005520"/>
    </source>
</evidence>
<dbReference type="GO" id="GO:0008686">
    <property type="term" value="F:3,4-dihydroxy-2-butanone-4-phosphate synthase activity"/>
    <property type="evidence" value="ECO:0007669"/>
    <property type="project" value="UniProtKB-UniRule"/>
</dbReference>
<dbReference type="GO" id="GO:0000287">
    <property type="term" value="F:magnesium ion binding"/>
    <property type="evidence" value="ECO:0007669"/>
    <property type="project" value="UniProtKB-UniRule"/>
</dbReference>
<evidence type="ECO:0000256" key="4">
    <source>
        <dbReference type="ARBA" id="ARBA00004904"/>
    </source>
</evidence>
<comment type="cofactor">
    <cofactor evidence="2">
        <name>Mn(2+)</name>
        <dbReference type="ChEBI" id="CHEBI:29035"/>
    </cofactor>
</comment>
<dbReference type="GO" id="GO:0030145">
    <property type="term" value="F:manganese ion binding"/>
    <property type="evidence" value="ECO:0007669"/>
    <property type="project" value="UniProtKB-UniRule"/>
</dbReference>
<keyword evidence="17" id="KW-1185">Reference proteome</keyword>
<comment type="caution">
    <text evidence="16">The sequence shown here is derived from an EMBL/GenBank/DDBJ whole genome shotgun (WGS) entry which is preliminary data.</text>
</comment>
<comment type="similarity">
    <text evidence="6">In the C-terminal section; belongs to the GTP cyclohydrolase II family.</text>
</comment>
<feature type="binding site" evidence="14">
    <location>
        <position position="29"/>
    </location>
    <ligand>
        <name>Mg(2+)</name>
        <dbReference type="ChEBI" id="CHEBI:18420"/>
        <label>2</label>
    </ligand>
</feature>
<evidence type="ECO:0000256" key="12">
    <source>
        <dbReference type="ARBA" id="ARBA00023211"/>
    </source>
</evidence>
<evidence type="ECO:0000256" key="14">
    <source>
        <dbReference type="HAMAP-Rule" id="MF_00180"/>
    </source>
</evidence>
<dbReference type="SUPFAM" id="SSF55821">
    <property type="entry name" value="YrdC/RibB"/>
    <property type="match status" value="1"/>
</dbReference>
<feature type="binding site" evidence="14">
    <location>
        <position position="29"/>
    </location>
    <ligand>
        <name>Mg(2+)</name>
        <dbReference type="ChEBI" id="CHEBI:18420"/>
        <label>1</label>
    </ligand>
</feature>
<dbReference type="EC" id="4.1.99.12" evidence="7 14"/>
<dbReference type="SUPFAM" id="SSF142695">
    <property type="entry name" value="RibA-like"/>
    <property type="match status" value="1"/>
</dbReference>
<keyword evidence="12 14" id="KW-0464">Manganese</keyword>
<feature type="binding site" evidence="14">
    <location>
        <position position="33"/>
    </location>
    <ligand>
        <name>D-ribulose 5-phosphate</name>
        <dbReference type="ChEBI" id="CHEBI:58121"/>
    </ligand>
</feature>
<evidence type="ECO:0000256" key="2">
    <source>
        <dbReference type="ARBA" id="ARBA00001936"/>
    </source>
</evidence>
<organism evidence="16 17">
    <name type="scientific">Aliidiomarina iranensis</name>
    <dbReference type="NCBI Taxonomy" id="1434071"/>
    <lineage>
        <taxon>Bacteria</taxon>
        <taxon>Pseudomonadati</taxon>
        <taxon>Pseudomonadota</taxon>
        <taxon>Gammaproteobacteria</taxon>
        <taxon>Alteromonadales</taxon>
        <taxon>Idiomarinaceae</taxon>
        <taxon>Aliidiomarina</taxon>
    </lineage>
</organism>
<dbReference type="AlphaFoldDB" id="A0A432VPV2"/>
<feature type="domain" description="GTP cyclohydrolase II" evidence="15">
    <location>
        <begin position="209"/>
        <end position="368"/>
    </location>
</feature>
<evidence type="ECO:0000259" key="15">
    <source>
        <dbReference type="Pfam" id="PF00925"/>
    </source>
</evidence>
<keyword evidence="11 14" id="KW-0460">Magnesium</keyword>
<dbReference type="PANTHER" id="PTHR21327">
    <property type="entry name" value="GTP CYCLOHYDROLASE II-RELATED"/>
    <property type="match status" value="1"/>
</dbReference>
<comment type="similarity">
    <text evidence="14">Belongs to the DHBP synthase family.</text>
</comment>
<feature type="binding site" evidence="14">
    <location>
        <begin position="141"/>
        <end position="145"/>
    </location>
    <ligand>
        <name>D-ribulose 5-phosphate</name>
        <dbReference type="ChEBI" id="CHEBI:58121"/>
    </ligand>
</feature>
<feature type="site" description="Essential for catalytic activity" evidence="14">
    <location>
        <position position="127"/>
    </location>
</feature>
<dbReference type="Gene3D" id="3.90.870.10">
    <property type="entry name" value="DHBP synthase"/>
    <property type="match status" value="1"/>
</dbReference>
<dbReference type="Proteomes" id="UP000288395">
    <property type="component" value="Unassembled WGS sequence"/>
</dbReference>
<gene>
    <name evidence="14 16" type="primary">ribB</name>
    <name evidence="16" type="ORF">CWE08_11785</name>
</gene>
<dbReference type="Pfam" id="PF00925">
    <property type="entry name" value="GTP_cyclohydro2"/>
    <property type="match status" value="1"/>
</dbReference>
<dbReference type="OrthoDB" id="9793111at2"/>
<evidence type="ECO:0000256" key="9">
    <source>
        <dbReference type="ARBA" id="ARBA00022619"/>
    </source>
</evidence>
<feature type="binding site" evidence="14">
    <location>
        <begin position="28"/>
        <end position="29"/>
    </location>
    <ligand>
        <name>D-ribulose 5-phosphate</name>
        <dbReference type="ChEBI" id="CHEBI:58121"/>
    </ligand>
</feature>
<evidence type="ECO:0000256" key="10">
    <source>
        <dbReference type="ARBA" id="ARBA00022723"/>
    </source>
</evidence>
<name>A0A432VPV2_9GAMM</name>
<evidence type="ECO:0000313" key="17">
    <source>
        <dbReference type="Proteomes" id="UP000288395"/>
    </source>
</evidence>
<dbReference type="RefSeq" id="WP_126768450.1">
    <property type="nucleotide sequence ID" value="NZ_PIPJ01000014.1"/>
</dbReference>
<dbReference type="InterPro" id="IPR000422">
    <property type="entry name" value="DHBP_synthase_RibB"/>
</dbReference>
<dbReference type="InterPro" id="IPR032677">
    <property type="entry name" value="GTP_cyclohydro_II"/>
</dbReference>
<evidence type="ECO:0000256" key="3">
    <source>
        <dbReference type="ARBA" id="ARBA00002284"/>
    </source>
</evidence>
<evidence type="ECO:0000256" key="1">
    <source>
        <dbReference type="ARBA" id="ARBA00000141"/>
    </source>
</evidence>
<reference evidence="17" key="1">
    <citation type="journal article" date="2018" name="Front. Microbiol.">
        <title>Genome-Based Analysis Reveals the Taxonomy and Diversity of the Family Idiomarinaceae.</title>
        <authorList>
            <person name="Liu Y."/>
            <person name="Lai Q."/>
            <person name="Shao Z."/>
        </authorList>
    </citation>
    <scope>NUCLEOTIDE SEQUENCE [LARGE SCALE GENOMIC DNA]</scope>
    <source>
        <strain evidence="17">GBPy7</strain>
    </source>
</reference>
<comment type="subunit">
    <text evidence="14">Homodimer.</text>
</comment>
<evidence type="ECO:0000313" key="16">
    <source>
        <dbReference type="EMBL" id="RUO18197.1"/>
    </source>
</evidence>
<evidence type="ECO:0000256" key="7">
    <source>
        <dbReference type="ARBA" id="ARBA00012153"/>
    </source>
</evidence>
<dbReference type="EMBL" id="PIPJ01000014">
    <property type="protein sequence ID" value="RUO18197.1"/>
    <property type="molecule type" value="Genomic_DNA"/>
</dbReference>
<comment type="cofactor">
    <cofactor evidence="14">
        <name>Mg(2+)</name>
        <dbReference type="ChEBI" id="CHEBI:18420"/>
    </cofactor>
    <cofactor evidence="14">
        <name>Mn(2+)</name>
        <dbReference type="ChEBI" id="CHEBI:29035"/>
    </cofactor>
    <text evidence="14">Binds 2 divalent metal cations per subunit. Magnesium or manganese.</text>
</comment>
<evidence type="ECO:0000256" key="11">
    <source>
        <dbReference type="ARBA" id="ARBA00022842"/>
    </source>
</evidence>
<feature type="site" description="Essential for catalytic activity" evidence="14">
    <location>
        <position position="165"/>
    </location>
</feature>
<dbReference type="PANTHER" id="PTHR21327:SF34">
    <property type="entry name" value="3,4-DIHYDROXY-2-BUTANONE 4-PHOSPHATE SYNTHASE"/>
    <property type="match status" value="1"/>
</dbReference>
<dbReference type="InterPro" id="IPR017945">
    <property type="entry name" value="DHBP_synth_RibB-like_a/b_dom"/>
</dbReference>
<dbReference type="Pfam" id="PF00926">
    <property type="entry name" value="DHBP_synthase"/>
    <property type="match status" value="1"/>
</dbReference>
<evidence type="ECO:0000256" key="6">
    <source>
        <dbReference type="ARBA" id="ARBA00008976"/>
    </source>
</evidence>
<proteinExistence type="inferred from homology"/>
<dbReference type="GO" id="GO:0005829">
    <property type="term" value="C:cytosol"/>
    <property type="evidence" value="ECO:0007669"/>
    <property type="project" value="TreeGrafter"/>
</dbReference>
<dbReference type="NCBIfam" id="NF010626">
    <property type="entry name" value="PRK14019.1"/>
    <property type="match status" value="1"/>
</dbReference>
<protein>
    <recommendedName>
        <fullName evidence="8 14">3,4-dihydroxy-2-butanone 4-phosphate synthase</fullName>
        <shortName evidence="14">DHBP synthase</shortName>
        <ecNumber evidence="7 14">4.1.99.12</ecNumber>
    </recommendedName>
</protein>
<dbReference type="NCBIfam" id="TIGR00506">
    <property type="entry name" value="ribB"/>
    <property type="match status" value="1"/>
</dbReference>
<evidence type="ECO:0000256" key="8">
    <source>
        <dbReference type="ARBA" id="ARBA00018836"/>
    </source>
</evidence>
<dbReference type="GO" id="GO:0003935">
    <property type="term" value="F:GTP cyclohydrolase II activity"/>
    <property type="evidence" value="ECO:0007669"/>
    <property type="project" value="TreeGrafter"/>
</dbReference>
<comment type="catalytic activity">
    <reaction evidence="1 14">
        <text>D-ribulose 5-phosphate = (2S)-2-hydroxy-3-oxobutyl phosphate + formate + H(+)</text>
        <dbReference type="Rhea" id="RHEA:18457"/>
        <dbReference type="ChEBI" id="CHEBI:15378"/>
        <dbReference type="ChEBI" id="CHEBI:15740"/>
        <dbReference type="ChEBI" id="CHEBI:58121"/>
        <dbReference type="ChEBI" id="CHEBI:58830"/>
        <dbReference type="EC" id="4.1.99.12"/>
    </reaction>
</comment>
<comment type="function">
    <text evidence="3 14">Catalyzes the conversion of D-ribulose 5-phosphate to formate and 3,4-dihydroxy-2-butanone 4-phosphate.</text>
</comment>